<sequence length="329" mass="36238">MDANCPDPCARPQAAPPADQFAASSASRSAPTGCVRRISSFARPADGVFAPHERGDDGQKTKGRQQQDHAHRAALAPVQQRQHLLLDQRGEHRRRRAAQQQGRDVKAQRQDEDDDGSGQKSRQGQRQIDLEERHDGPGAQTARRLHQPQIYASHHGIKRHDHEGQQDLDHADRDAQLGADQPELFKPQRHDDAVDDTRILQQDHGAPRRLRDVGICADSLPMLARDAMRQTRLLQNNPVEVDEPRSPVAVSADVLRVCRGAQRTYNADDQANGQKPQCETGRGGRRAAGSSRPARLAGLSARVPTHASRKGATIGRPHARFTRGPSPES</sequence>
<feature type="region of interest" description="Disordered" evidence="1">
    <location>
        <begin position="266"/>
        <end position="329"/>
    </location>
</feature>
<dbReference type="EMBL" id="WMII01000006">
    <property type="protein sequence ID" value="MTH64158.1"/>
    <property type="molecule type" value="Genomic_DNA"/>
</dbReference>
<proteinExistence type="predicted"/>
<accession>A0A6L6IX19</accession>
<feature type="compositionally biased region" description="Low complexity" evidence="1">
    <location>
        <begin position="118"/>
        <end position="127"/>
    </location>
</feature>
<gene>
    <name evidence="2" type="ORF">GL284_07740</name>
</gene>
<dbReference type="SUPFAM" id="SSF56796">
    <property type="entry name" value="Dehydroquinate synthase-like"/>
    <property type="match status" value="1"/>
</dbReference>
<protein>
    <submittedName>
        <fullName evidence="2">Iron-containing alcohol dehydrogenase</fullName>
    </submittedName>
</protein>
<feature type="compositionally biased region" description="Polar residues" evidence="1">
    <location>
        <begin position="266"/>
        <end position="277"/>
    </location>
</feature>
<evidence type="ECO:0000313" key="2">
    <source>
        <dbReference type="EMBL" id="MTH64158.1"/>
    </source>
</evidence>
<dbReference type="AlphaFoldDB" id="A0A6L6IX19"/>
<organism evidence="2 3">
    <name type="scientific">Paracoccus shanxieyensis</name>
    <dbReference type="NCBI Taxonomy" id="2675752"/>
    <lineage>
        <taxon>Bacteria</taxon>
        <taxon>Pseudomonadati</taxon>
        <taxon>Pseudomonadota</taxon>
        <taxon>Alphaproteobacteria</taxon>
        <taxon>Rhodobacterales</taxon>
        <taxon>Paracoccaceae</taxon>
        <taxon>Paracoccus</taxon>
    </lineage>
</organism>
<comment type="caution">
    <text evidence="2">The sequence shown here is derived from an EMBL/GenBank/DDBJ whole genome shotgun (WGS) entry which is preliminary data.</text>
</comment>
<evidence type="ECO:0000256" key="1">
    <source>
        <dbReference type="SAM" id="MobiDB-lite"/>
    </source>
</evidence>
<feature type="compositionally biased region" description="Low complexity" evidence="1">
    <location>
        <begin position="287"/>
        <end position="298"/>
    </location>
</feature>
<feature type="region of interest" description="Disordered" evidence="1">
    <location>
        <begin position="1"/>
        <end position="144"/>
    </location>
</feature>
<keyword evidence="3" id="KW-1185">Reference proteome</keyword>
<dbReference type="Proteomes" id="UP000478740">
    <property type="component" value="Unassembled WGS sequence"/>
</dbReference>
<feature type="compositionally biased region" description="Low complexity" evidence="1">
    <location>
        <begin position="1"/>
        <end position="26"/>
    </location>
</feature>
<dbReference type="Gene3D" id="1.20.1090.10">
    <property type="entry name" value="Dehydroquinate synthase-like - alpha domain"/>
    <property type="match status" value="1"/>
</dbReference>
<name>A0A6L6IX19_9RHOB</name>
<evidence type="ECO:0000313" key="3">
    <source>
        <dbReference type="Proteomes" id="UP000478740"/>
    </source>
</evidence>
<feature type="compositionally biased region" description="Basic and acidic residues" evidence="1">
    <location>
        <begin position="51"/>
        <end position="71"/>
    </location>
</feature>
<reference evidence="2 3" key="1">
    <citation type="submission" date="2019-11" db="EMBL/GenBank/DDBJ databases">
        <authorList>
            <person name="Dong K."/>
        </authorList>
    </citation>
    <scope>NUCLEOTIDE SEQUENCE [LARGE SCALE GENOMIC DNA]</scope>
    <source>
        <strain evidence="2 3">DK608</strain>
    </source>
</reference>